<accession>A0A332JQV3</accession>
<organism evidence="2 3">
    <name type="scientific">Klebsiella pneumoniae</name>
    <dbReference type="NCBI Taxonomy" id="573"/>
    <lineage>
        <taxon>Bacteria</taxon>
        <taxon>Pseudomonadati</taxon>
        <taxon>Pseudomonadota</taxon>
        <taxon>Gammaproteobacteria</taxon>
        <taxon>Enterobacterales</taxon>
        <taxon>Enterobacteriaceae</taxon>
        <taxon>Klebsiella/Raoultella group</taxon>
        <taxon>Klebsiella</taxon>
        <taxon>Klebsiella pneumoniae complex</taxon>
    </lineage>
</organism>
<keyword evidence="1" id="KW-0812">Transmembrane</keyword>
<protein>
    <submittedName>
        <fullName evidence="2">Uncharacterized protein</fullName>
    </submittedName>
</protein>
<sequence>MINNKKILYLLAFMFLLSFIYTFFVNELLANSNSLGETFIILLPIYYIIVFPFVFFPVKKCSN</sequence>
<keyword evidence="1" id="KW-1133">Transmembrane helix</keyword>
<evidence type="ECO:0000313" key="2">
    <source>
        <dbReference type="EMBL" id="SSK50481.1"/>
    </source>
</evidence>
<evidence type="ECO:0000313" key="3">
    <source>
        <dbReference type="Proteomes" id="UP000252603"/>
    </source>
</evidence>
<feature type="transmembrane region" description="Helical" evidence="1">
    <location>
        <begin position="7"/>
        <end position="26"/>
    </location>
</feature>
<dbReference type="Proteomes" id="UP000252603">
    <property type="component" value="Unassembled WGS sequence"/>
</dbReference>
<feature type="transmembrane region" description="Helical" evidence="1">
    <location>
        <begin position="38"/>
        <end position="58"/>
    </location>
</feature>
<keyword evidence="1" id="KW-0472">Membrane</keyword>
<dbReference type="EMBL" id="UFEU01000011">
    <property type="protein sequence ID" value="SSK50481.1"/>
    <property type="molecule type" value="Genomic_DNA"/>
</dbReference>
<evidence type="ECO:0000256" key="1">
    <source>
        <dbReference type="SAM" id="Phobius"/>
    </source>
</evidence>
<proteinExistence type="predicted"/>
<name>A0A332JQV3_KLEPN</name>
<gene>
    <name evidence="2" type="ORF">SAMEA4364603_03995</name>
</gene>
<dbReference type="AlphaFoldDB" id="A0A332JQV3"/>
<reference evidence="2 3" key="1">
    <citation type="submission" date="2018-07" db="EMBL/GenBank/DDBJ databases">
        <authorList>
            <consortium name="Pathogen Informatics"/>
        </authorList>
    </citation>
    <scope>NUCLEOTIDE SEQUENCE [LARGE SCALE GENOMIC DNA]</scope>
    <source>
        <strain evidence="2 3">4300STDY6470422</strain>
    </source>
</reference>